<sequence length="417" mass="44182">MANMLNGATAFNQNLGNLQLAATVNLTNMLNNSGMSCTNYSKTLIGWSSLSVTGRTLGATGIKYGTNADVARTTLTTATGSGGKGWTITDAGSSGANCDNVASPIVTTSAGSTTYNATVDVIIDNTVTVTDADNISLASAKVSITNNFVAGDVLTFTDGAAYGNITSAYNSTTGVLTLSSVGVTATLAEWQAALRSVTFRAASGTTTKTVSFEAFDGDIYSNIATKTLEAESVLSVNLVSFTATAQTNKALLQWSTNAELNNNYFEIERTTDGVNFISIAKVNGKGTTNQTSRYSTYDLTPINGVNYYRLKQVDLDGKATLLETRELRFSLDKQLTVTLYPNPVSETINLVFSGYGDINTKVVITNILGQVVHQEDLKINAAQSDYRLNLIKALNPGQYILRVNGKGLAQTIKLIAK</sequence>
<protein>
    <submittedName>
        <fullName evidence="2">Por secretion system C-terminal sorting domain-containing protein</fullName>
    </submittedName>
</protein>
<evidence type="ECO:0000313" key="2">
    <source>
        <dbReference type="EMBL" id="SOD20397.1"/>
    </source>
</evidence>
<accession>A0A286AEU9</accession>
<dbReference type="NCBIfam" id="TIGR04183">
    <property type="entry name" value="Por_Secre_tail"/>
    <property type="match status" value="1"/>
</dbReference>
<organism evidence="2 3">
    <name type="scientific">Pedobacter xixiisoli</name>
    <dbReference type="NCBI Taxonomy" id="1476464"/>
    <lineage>
        <taxon>Bacteria</taxon>
        <taxon>Pseudomonadati</taxon>
        <taxon>Bacteroidota</taxon>
        <taxon>Sphingobacteriia</taxon>
        <taxon>Sphingobacteriales</taxon>
        <taxon>Sphingobacteriaceae</taxon>
        <taxon>Pedobacter</taxon>
    </lineage>
</organism>
<dbReference type="InterPro" id="IPR026444">
    <property type="entry name" value="Secre_tail"/>
</dbReference>
<dbReference type="AlphaFoldDB" id="A0A286AEU9"/>
<dbReference type="Pfam" id="PF18962">
    <property type="entry name" value="Por_Secre_tail"/>
    <property type="match status" value="1"/>
</dbReference>
<dbReference type="Proteomes" id="UP000219281">
    <property type="component" value="Unassembled WGS sequence"/>
</dbReference>
<gene>
    <name evidence="2" type="ORF">SAMN06297358_4114</name>
</gene>
<reference evidence="3" key="1">
    <citation type="submission" date="2017-09" db="EMBL/GenBank/DDBJ databases">
        <authorList>
            <person name="Varghese N."/>
            <person name="Submissions S."/>
        </authorList>
    </citation>
    <scope>NUCLEOTIDE SEQUENCE [LARGE SCALE GENOMIC DNA]</scope>
    <source>
        <strain evidence="3">CGMCC 1.12803</strain>
    </source>
</reference>
<evidence type="ECO:0000313" key="3">
    <source>
        <dbReference type="Proteomes" id="UP000219281"/>
    </source>
</evidence>
<evidence type="ECO:0000259" key="1">
    <source>
        <dbReference type="Pfam" id="PF18962"/>
    </source>
</evidence>
<proteinExistence type="predicted"/>
<feature type="domain" description="Secretion system C-terminal sorting" evidence="1">
    <location>
        <begin position="339"/>
        <end position="415"/>
    </location>
</feature>
<keyword evidence="3" id="KW-1185">Reference proteome</keyword>
<name>A0A286AEU9_9SPHI</name>
<dbReference type="EMBL" id="OCMT01000005">
    <property type="protein sequence ID" value="SOD20397.1"/>
    <property type="molecule type" value="Genomic_DNA"/>
</dbReference>